<proteinExistence type="predicted"/>
<evidence type="ECO:0000313" key="2">
    <source>
        <dbReference type="EMBL" id="SCB40066.1"/>
    </source>
</evidence>
<dbReference type="GO" id="GO:0006508">
    <property type="term" value="P:proteolysis"/>
    <property type="evidence" value="ECO:0007669"/>
    <property type="project" value="InterPro"/>
</dbReference>
<gene>
    <name evidence="2" type="ORF">GA0061101_112111</name>
</gene>
<sequence length="281" mass="30490">MSQLSMESLSIVARQLPQLFAIILVLILGSSHAKAGAIGGDNRQPIDQYALSHSMSPDEARKKFGASGRIMCPFGEASAFLIFKSNIVVTARHVLFPEASMGGYAGRMSISRCGFEVSDGKGSKWHKVDVRSFLSPDAKQRSLTDRFDWVVMRLSEPVTEFEPYHMPSKPVSAGDKIIMATIRQDNFLPDDWNERILSDCRIRAIDNIDGVAASGIRTDCSSGHGASGGALLRQGPQGLEAVGVMSSMSASCTKFNRKRCYTFAVGFEPELVAAVHKLAGE</sequence>
<dbReference type="AlphaFoldDB" id="A0A1C3WJP6"/>
<feature type="domain" description="Peptidase S1" evidence="1">
    <location>
        <begin position="78"/>
        <end position="262"/>
    </location>
</feature>
<dbReference type="Gene3D" id="2.40.10.10">
    <property type="entry name" value="Trypsin-like serine proteases"/>
    <property type="match status" value="2"/>
</dbReference>
<accession>A0A1C3WJP6</accession>
<organism evidence="2 3">
    <name type="scientific">Rhizobium lusitanum</name>
    <dbReference type="NCBI Taxonomy" id="293958"/>
    <lineage>
        <taxon>Bacteria</taxon>
        <taxon>Pseudomonadati</taxon>
        <taxon>Pseudomonadota</taxon>
        <taxon>Alphaproteobacteria</taxon>
        <taxon>Hyphomicrobiales</taxon>
        <taxon>Rhizobiaceae</taxon>
        <taxon>Rhizobium/Agrobacterium group</taxon>
        <taxon>Rhizobium</taxon>
    </lineage>
</organism>
<dbReference type="InterPro" id="IPR043504">
    <property type="entry name" value="Peptidase_S1_PA_chymotrypsin"/>
</dbReference>
<dbReference type="SUPFAM" id="SSF50494">
    <property type="entry name" value="Trypsin-like serine proteases"/>
    <property type="match status" value="1"/>
</dbReference>
<dbReference type="InterPro" id="IPR009003">
    <property type="entry name" value="Peptidase_S1_PA"/>
</dbReference>
<dbReference type="GO" id="GO:0004252">
    <property type="term" value="F:serine-type endopeptidase activity"/>
    <property type="evidence" value="ECO:0007669"/>
    <property type="project" value="InterPro"/>
</dbReference>
<evidence type="ECO:0000313" key="3">
    <source>
        <dbReference type="Proteomes" id="UP000199205"/>
    </source>
</evidence>
<name>A0A1C3WJP6_9HYPH</name>
<reference evidence="2 3" key="1">
    <citation type="submission" date="2016-08" db="EMBL/GenBank/DDBJ databases">
        <authorList>
            <person name="Seilhamer J.J."/>
        </authorList>
    </citation>
    <scope>NUCLEOTIDE SEQUENCE [LARGE SCALE GENOMIC DNA]</scope>
    <source>
        <strain evidence="2 3">P1-7</strain>
    </source>
</reference>
<dbReference type="Pfam" id="PF00089">
    <property type="entry name" value="Trypsin"/>
    <property type="match status" value="1"/>
</dbReference>
<dbReference type="EMBL" id="FMAF01000012">
    <property type="protein sequence ID" value="SCB40066.1"/>
    <property type="molecule type" value="Genomic_DNA"/>
</dbReference>
<dbReference type="Proteomes" id="UP000199205">
    <property type="component" value="Unassembled WGS sequence"/>
</dbReference>
<dbReference type="InterPro" id="IPR001254">
    <property type="entry name" value="Trypsin_dom"/>
</dbReference>
<protein>
    <submittedName>
        <fullName evidence="2">Trypsin-like peptidase domain-containing protein</fullName>
    </submittedName>
</protein>
<dbReference type="OrthoDB" id="8389907at2"/>
<evidence type="ECO:0000259" key="1">
    <source>
        <dbReference type="Pfam" id="PF00089"/>
    </source>
</evidence>
<dbReference type="RefSeq" id="WP_112442724.1">
    <property type="nucleotide sequence ID" value="NZ_FMAF01000012.1"/>
</dbReference>